<proteinExistence type="predicted"/>
<name>A0A858SQ84_9RHOB</name>
<dbReference type="CDD" id="cd05483">
    <property type="entry name" value="retropepsin_like_bacteria"/>
    <property type="match status" value="1"/>
</dbReference>
<dbReference type="Pfam" id="PF13975">
    <property type="entry name" value="gag-asp_proteas"/>
    <property type="match status" value="1"/>
</dbReference>
<dbReference type="InterPro" id="IPR001969">
    <property type="entry name" value="Aspartic_peptidase_AS"/>
</dbReference>
<dbReference type="NCBIfam" id="TIGR02281">
    <property type="entry name" value="clan_AA_DTGA"/>
    <property type="match status" value="1"/>
</dbReference>
<keyword evidence="3" id="KW-1185">Reference proteome</keyword>
<dbReference type="GO" id="GO:0004190">
    <property type="term" value="F:aspartic-type endopeptidase activity"/>
    <property type="evidence" value="ECO:0007669"/>
    <property type="project" value="InterPro"/>
</dbReference>
<dbReference type="KEGG" id="rpon:G3256_07480"/>
<dbReference type="RefSeq" id="WP_169640225.1">
    <property type="nucleotide sequence ID" value="NZ_CP048788.1"/>
</dbReference>
<accession>A0A858SQ84</accession>
<keyword evidence="1" id="KW-0472">Membrane</keyword>
<dbReference type="AlphaFoldDB" id="A0A858SQ84"/>
<dbReference type="Gene3D" id="2.40.70.10">
    <property type="entry name" value="Acid Proteases"/>
    <property type="match status" value="1"/>
</dbReference>
<dbReference type="SUPFAM" id="SSF50630">
    <property type="entry name" value="Acid proteases"/>
    <property type="match status" value="1"/>
</dbReference>
<sequence length="193" mass="21072">MQGDDIGSLIYLVLLGLMIAGFFVAQNRMSLNRTLQSLAIWVLIFFGVVAAYGLWGDIRQTVMPQQTSFAETGQIVVPRSPDGHYYIRADVNGASTLFVLDTGATDMVLTQEDARRAGLDPQALNYIGRAMTANGEVRTAPVWLESVTLGAVTDRNLPATVNAGEMSQSLLGMTYLQRWGRIEIEGGELTLTR</sequence>
<evidence type="ECO:0000313" key="2">
    <source>
        <dbReference type="EMBL" id="QJF51009.1"/>
    </source>
</evidence>
<dbReference type="EMBL" id="CP048788">
    <property type="protein sequence ID" value="QJF51009.1"/>
    <property type="molecule type" value="Genomic_DNA"/>
</dbReference>
<dbReference type="Proteomes" id="UP000503308">
    <property type="component" value="Chromosome"/>
</dbReference>
<keyword evidence="2" id="KW-0645">Protease</keyword>
<keyword evidence="2" id="KW-0378">Hydrolase</keyword>
<reference evidence="2 3" key="1">
    <citation type="submission" date="2020-02" db="EMBL/GenBank/DDBJ databases">
        <title>Genome sequence of Roseobacter ponti.</title>
        <authorList>
            <person name="Hollensteiner J."/>
            <person name="Schneider D."/>
            <person name="Poehlein A."/>
            <person name="Daniel R."/>
        </authorList>
    </citation>
    <scope>NUCLEOTIDE SEQUENCE [LARGE SCALE GENOMIC DNA]</scope>
    <source>
        <strain evidence="2 3">DSM 106830</strain>
    </source>
</reference>
<dbReference type="PROSITE" id="PS00141">
    <property type="entry name" value="ASP_PROTEASE"/>
    <property type="match status" value="1"/>
</dbReference>
<dbReference type="InterPro" id="IPR034122">
    <property type="entry name" value="Retropepsin-like_bacterial"/>
</dbReference>
<dbReference type="InterPro" id="IPR011969">
    <property type="entry name" value="Clan_AA_Asp_peptidase_C"/>
</dbReference>
<dbReference type="EC" id="3.4.23.-" evidence="2"/>
<feature type="transmembrane region" description="Helical" evidence="1">
    <location>
        <begin position="37"/>
        <end position="55"/>
    </location>
</feature>
<evidence type="ECO:0000313" key="3">
    <source>
        <dbReference type="Proteomes" id="UP000503308"/>
    </source>
</evidence>
<keyword evidence="1" id="KW-0812">Transmembrane</keyword>
<organism evidence="2 3">
    <name type="scientific">Roseobacter ponti</name>
    <dbReference type="NCBI Taxonomy" id="1891787"/>
    <lineage>
        <taxon>Bacteria</taxon>
        <taxon>Pseudomonadati</taxon>
        <taxon>Pseudomonadota</taxon>
        <taxon>Alphaproteobacteria</taxon>
        <taxon>Rhodobacterales</taxon>
        <taxon>Roseobacteraceae</taxon>
        <taxon>Roseobacter</taxon>
    </lineage>
</organism>
<feature type="transmembrane region" description="Helical" evidence="1">
    <location>
        <begin position="6"/>
        <end position="25"/>
    </location>
</feature>
<protein>
    <submittedName>
        <fullName evidence="2">TIGR02281 family clan AA aspartic protease</fullName>
        <ecNumber evidence="2">3.4.23.-</ecNumber>
    </submittedName>
</protein>
<gene>
    <name evidence="2" type="ORF">G3256_07480</name>
</gene>
<dbReference type="InterPro" id="IPR021109">
    <property type="entry name" value="Peptidase_aspartic_dom_sf"/>
</dbReference>
<keyword evidence="1" id="KW-1133">Transmembrane helix</keyword>
<evidence type="ECO:0000256" key="1">
    <source>
        <dbReference type="SAM" id="Phobius"/>
    </source>
</evidence>
<dbReference type="GO" id="GO:0006508">
    <property type="term" value="P:proteolysis"/>
    <property type="evidence" value="ECO:0007669"/>
    <property type="project" value="UniProtKB-KW"/>
</dbReference>